<dbReference type="SUPFAM" id="SSF101898">
    <property type="entry name" value="NHL repeat"/>
    <property type="match status" value="1"/>
</dbReference>
<evidence type="ECO:0000256" key="1">
    <source>
        <dbReference type="ARBA" id="ARBA00004370"/>
    </source>
</evidence>
<dbReference type="Gene3D" id="1.20.1070.10">
    <property type="entry name" value="Rhodopsin 7-helix transmembrane proteins"/>
    <property type="match status" value="1"/>
</dbReference>
<keyword evidence="6 9" id="KW-0472">Membrane</keyword>
<evidence type="ECO:0000256" key="4">
    <source>
        <dbReference type="ARBA" id="ARBA00022737"/>
    </source>
</evidence>
<dbReference type="AlphaFoldDB" id="A0A814X473"/>
<keyword evidence="2 9" id="KW-0812">Transmembrane</keyword>
<keyword evidence="4" id="KW-0677">Repeat</keyword>
<evidence type="ECO:0000256" key="5">
    <source>
        <dbReference type="ARBA" id="ARBA00022989"/>
    </source>
</evidence>
<reference evidence="11" key="1">
    <citation type="submission" date="2021-02" db="EMBL/GenBank/DDBJ databases">
        <authorList>
            <person name="Nowell W R."/>
        </authorList>
    </citation>
    <scope>NUCLEOTIDE SEQUENCE</scope>
</reference>
<gene>
    <name evidence="11" type="ORF">EDS130_LOCUS25892</name>
</gene>
<name>A0A814X473_ADIRI</name>
<dbReference type="CDD" id="cd00637">
    <property type="entry name" value="7tm_classA_rhodopsin-like"/>
    <property type="match status" value="1"/>
</dbReference>
<evidence type="ECO:0000256" key="8">
    <source>
        <dbReference type="PROSITE-ProRule" id="PRU00504"/>
    </source>
</evidence>
<organism evidence="11 12">
    <name type="scientific">Adineta ricciae</name>
    <name type="common">Rotifer</name>
    <dbReference type="NCBI Taxonomy" id="249248"/>
    <lineage>
        <taxon>Eukaryota</taxon>
        <taxon>Metazoa</taxon>
        <taxon>Spiralia</taxon>
        <taxon>Gnathifera</taxon>
        <taxon>Rotifera</taxon>
        <taxon>Eurotatoria</taxon>
        <taxon>Bdelloidea</taxon>
        <taxon>Adinetida</taxon>
        <taxon>Adinetidae</taxon>
        <taxon>Adineta</taxon>
    </lineage>
</organism>
<comment type="caution">
    <text evidence="11">The sequence shown here is derived from an EMBL/GenBank/DDBJ whole genome shotgun (WGS) entry which is preliminary data.</text>
</comment>
<comment type="subcellular location">
    <subcellularLocation>
        <location evidence="1">Membrane</location>
    </subcellularLocation>
</comment>
<dbReference type="Proteomes" id="UP000663852">
    <property type="component" value="Unassembled WGS sequence"/>
</dbReference>
<dbReference type="CDD" id="cd05819">
    <property type="entry name" value="NHL"/>
    <property type="match status" value="1"/>
</dbReference>
<sequence>MLILASFDRYCSSSKSQGLNVISNKRIAQLRIVISIVTATIYMSPMTFIFYFDTTTSTCRQYSSLPVKIYVLSQVVIYYMLGPLLLVVLGVLTIINIRWHGSVRVAPRNPRLSGRRTEGQLVRMLLLQVCCHLILTTPFGVVYSLNAFNPSTRTPNIVVHSPLLINYDRLHYYIEGKSTCIPPENDSNVKQIFLNVSYFSNEHQTDAQCTRIGIIYNVSLVGQTVSQMNVTSCDECLCRLAKNITFISFNCHLLSRSCEMFGAYNDTISYQLISNINSSFSFIQLPPSSSITTAVTTPIKTTTTTTTGPCSYTVAGQCNSTSGSDRFSLKQPIDIYLTRNDSILYVADFGNTRIQQFQLSSKNGTTVPVSIPNVGGLYYDDYASILYIAQTSYDIVFRWPLNKTLPLAGAAKACNATGGWFGGPYGIVGDAQGNIYVAHSTCNTVVKWAANATTPILIGGLGVTGNTSRHLNFPRHMYLDEKNSYIYVADSNNHRIQRFSTNGNGNRTGVTVAGGNGAGSGANQLNTPAGVFVSQKDGSVYVSDRTNHRIQKWLTNATSGVTVVGNMNGTSGNTTFTLNQPYTVVLDQNETYMYIADFSNNRIQRYPVV</sequence>
<feature type="transmembrane region" description="Helical" evidence="9">
    <location>
        <begin position="121"/>
        <end position="145"/>
    </location>
</feature>
<evidence type="ECO:0000313" key="11">
    <source>
        <dbReference type="EMBL" id="CAF1211086.1"/>
    </source>
</evidence>
<dbReference type="PANTHER" id="PTHR10680">
    <property type="entry name" value="PEPTIDYL-GLYCINE ALPHA-AMIDATING MONOOXYGENASE"/>
    <property type="match status" value="1"/>
</dbReference>
<keyword evidence="5 9" id="KW-1133">Transmembrane helix</keyword>
<protein>
    <recommendedName>
        <fullName evidence="10">G-protein coupled receptors family 1 profile domain-containing protein</fullName>
    </recommendedName>
</protein>
<keyword evidence="7" id="KW-0325">Glycoprotein</keyword>
<proteinExistence type="predicted"/>
<dbReference type="InterPro" id="IPR017452">
    <property type="entry name" value="GPCR_Rhodpsn_7TM"/>
</dbReference>
<feature type="transmembrane region" description="Helical" evidence="9">
    <location>
        <begin position="76"/>
        <end position="100"/>
    </location>
</feature>
<dbReference type="Gene3D" id="2.120.10.30">
    <property type="entry name" value="TolB, C-terminal domain"/>
    <property type="match status" value="1"/>
</dbReference>
<dbReference type="Pfam" id="PF01436">
    <property type="entry name" value="NHL"/>
    <property type="match status" value="1"/>
</dbReference>
<accession>A0A814X473</accession>
<dbReference type="GO" id="GO:0016020">
    <property type="term" value="C:membrane"/>
    <property type="evidence" value="ECO:0007669"/>
    <property type="project" value="UniProtKB-SubCell"/>
</dbReference>
<dbReference type="PROSITE" id="PS50262">
    <property type="entry name" value="G_PROTEIN_RECEP_F1_2"/>
    <property type="match status" value="1"/>
</dbReference>
<keyword evidence="3" id="KW-0732">Signal</keyword>
<dbReference type="InterPro" id="IPR001258">
    <property type="entry name" value="NHL_repeat"/>
</dbReference>
<dbReference type="GO" id="GO:0005576">
    <property type="term" value="C:extracellular region"/>
    <property type="evidence" value="ECO:0007669"/>
    <property type="project" value="TreeGrafter"/>
</dbReference>
<dbReference type="OrthoDB" id="273823at2759"/>
<evidence type="ECO:0000313" key="12">
    <source>
        <dbReference type="Proteomes" id="UP000663852"/>
    </source>
</evidence>
<dbReference type="PROSITE" id="PS51125">
    <property type="entry name" value="NHL"/>
    <property type="match status" value="2"/>
</dbReference>
<evidence type="ECO:0000256" key="2">
    <source>
        <dbReference type="ARBA" id="ARBA00022692"/>
    </source>
</evidence>
<feature type="domain" description="G-protein coupled receptors family 1 profile" evidence="10">
    <location>
        <begin position="1"/>
        <end position="148"/>
    </location>
</feature>
<feature type="transmembrane region" description="Helical" evidence="9">
    <location>
        <begin position="32"/>
        <end position="52"/>
    </location>
</feature>
<dbReference type="SUPFAM" id="SSF81321">
    <property type="entry name" value="Family A G protein-coupled receptor-like"/>
    <property type="match status" value="1"/>
</dbReference>
<evidence type="ECO:0000256" key="6">
    <source>
        <dbReference type="ARBA" id="ARBA00023136"/>
    </source>
</evidence>
<feature type="repeat" description="NHL" evidence="8">
    <location>
        <begin position="461"/>
        <end position="502"/>
    </location>
</feature>
<evidence type="ECO:0000256" key="3">
    <source>
        <dbReference type="ARBA" id="ARBA00022729"/>
    </source>
</evidence>
<evidence type="ECO:0000256" key="7">
    <source>
        <dbReference type="ARBA" id="ARBA00023180"/>
    </source>
</evidence>
<evidence type="ECO:0000259" key="10">
    <source>
        <dbReference type="PROSITE" id="PS50262"/>
    </source>
</evidence>
<dbReference type="EMBL" id="CAJNOJ010000154">
    <property type="protein sequence ID" value="CAF1211086.1"/>
    <property type="molecule type" value="Genomic_DNA"/>
</dbReference>
<feature type="repeat" description="NHL" evidence="8">
    <location>
        <begin position="519"/>
        <end position="556"/>
    </location>
</feature>
<dbReference type="PANTHER" id="PTHR10680:SF14">
    <property type="entry name" value="PEPTIDYL-GLYCINE ALPHA-AMIDATING MONOOXYGENASE"/>
    <property type="match status" value="1"/>
</dbReference>
<evidence type="ECO:0000256" key="9">
    <source>
        <dbReference type="SAM" id="Phobius"/>
    </source>
</evidence>
<dbReference type="InterPro" id="IPR011042">
    <property type="entry name" value="6-blade_b-propeller_TolB-like"/>
</dbReference>